<evidence type="ECO:0000313" key="1">
    <source>
        <dbReference type="EMBL" id="UTT53233.1"/>
    </source>
</evidence>
<sequence length="503" mass="55124">MTPTDLPPVRTTSPRMHFAPRNNWMNDPNGLVFHDGLYHLYFQYNPQGVEHANLSWGHATSADLLRWTEHDPAILWDDTAQIYSGSVVVDHGNTSGFGTDQDPALVALYTAAAPGRQAQALAYSTDGGYVWTKYDGNPVLDRGTSDFRDPKVFRYDDGGDGYWVMVAVEAEDCQVLFHRSDDLTTWTFLSSYGPAGPVGGVWECPDMFPLAVDGDDDDVRWVLLISLNPGGIAGGSGTHYVVGDFDGTTFRASVPHPAPPRELLRDGGQSRDELERYGWIDFGPDCYAGVTFDGLARDERTLIAWMDNWEYAGRIPGGDSNEHRSAMTLPRRLSLTRDEVGAERLRQRPAVDLDPGESIDLAGVAGSVVLAEGVAGAARVGFTATFGDAQSVELHIESASDDGRVVIRQDRTSGRIELVRSGEKMPLGFHRSPSMRLDRPREVGWDLWIDDLNERVSSIELFAQNGERVLTALVPVTSPRTYTVVVIGGTLHGARADVAERGC</sequence>
<reference evidence="1" key="1">
    <citation type="submission" date="2022-07" db="EMBL/GenBank/DDBJ databases">
        <title>Complete genome of DND4.</title>
        <authorList>
            <person name="Cao G."/>
        </authorList>
    </citation>
    <scope>NUCLEOTIDE SEQUENCE</scope>
    <source>
        <strain evidence="1">DND4</strain>
    </source>
</reference>
<keyword evidence="1" id="KW-0378">Hydrolase</keyword>
<gene>
    <name evidence="1" type="ORF">NMQ05_01260</name>
</gene>
<proteinExistence type="predicted"/>
<protein>
    <submittedName>
        <fullName evidence="1">Glycoside hydrolase family 32 protein</fullName>
    </submittedName>
</protein>
<name>A0ACD4B758_MICMQ</name>
<accession>A0ACD4B758</accession>
<keyword evidence="2" id="KW-1185">Reference proteome</keyword>
<organism evidence="1 2">
    <name type="scientific">Microbacterium maritypicum</name>
    <name type="common">Microbacterium liquefaciens</name>
    <dbReference type="NCBI Taxonomy" id="33918"/>
    <lineage>
        <taxon>Bacteria</taxon>
        <taxon>Bacillati</taxon>
        <taxon>Actinomycetota</taxon>
        <taxon>Actinomycetes</taxon>
        <taxon>Micrococcales</taxon>
        <taxon>Microbacteriaceae</taxon>
        <taxon>Microbacterium</taxon>
    </lineage>
</organism>
<dbReference type="EMBL" id="CP101471">
    <property type="protein sequence ID" value="UTT53233.1"/>
    <property type="molecule type" value="Genomic_DNA"/>
</dbReference>
<evidence type="ECO:0000313" key="2">
    <source>
        <dbReference type="Proteomes" id="UP001060245"/>
    </source>
</evidence>
<dbReference type="Proteomes" id="UP001060245">
    <property type="component" value="Chromosome"/>
</dbReference>